<evidence type="ECO:0000259" key="7">
    <source>
        <dbReference type="Pfam" id="PF14322"/>
    </source>
</evidence>
<keyword evidence="4" id="KW-0472">Membrane</keyword>
<dbReference type="EMBL" id="QJHK01000002">
    <property type="protein sequence ID" value="PXY42362.1"/>
    <property type="molecule type" value="Genomic_DNA"/>
</dbReference>
<dbReference type="Pfam" id="PF07980">
    <property type="entry name" value="SusD_RagB"/>
    <property type="match status" value="1"/>
</dbReference>
<dbReference type="OrthoDB" id="5694214at2"/>
<evidence type="ECO:0000259" key="6">
    <source>
        <dbReference type="Pfam" id="PF07980"/>
    </source>
</evidence>
<dbReference type="InterPro" id="IPR033985">
    <property type="entry name" value="SusD-like_N"/>
</dbReference>
<sequence>MKNKNIIYKILASGLLLLGTGCTNLDENVYDKVIGEETKFKAEDLASLMAPAYTSLREVYWGWDAAFCLYEESSDLIVTPLRNGIGWGDYYITMHQHTYEAPLPHAEGNWAYLFGGVNNVNKAIFQIEQIPELENKEAVFQELRALRAIYYYLLLDNFRNVPIVTKYDLPKGYLPEQNTGKEVYDFVESELKGALPYLNDNNKREPKYYGKVTKWAAEMTLAKLYLNAEVYIGTPKWNEALAEVNDVINNGGFALTTNYLDNFIIENQSSSEQIFSIPFDQKKAGGSYWPFKTLAAESQVTYELAGGPWNGSGGIPQFIDTYDPDDQRLKDSWLGGKQFDSKGEPIMITDPNDSSKKIQFEYLNYLTDVNGCESNEGYRMVKYEIGKGQIAQLSNDVPFYRLADAMMIKAECLLRTGDAAGAAQIVTKVRERNFRKTNPAKATVTGAKLLGGSVYKYGTYKAGVITNYEGGADIPYGGFLDELAWEFVGEAHRKQDLIRFGVYSRKSWFSKKGDISVEPKDYFRAILPIPKVQLERNSKLKQNPGYIN</sequence>
<name>A0A2V4BUS9_9FLAO</name>
<evidence type="ECO:0000256" key="3">
    <source>
        <dbReference type="ARBA" id="ARBA00022729"/>
    </source>
</evidence>
<accession>A0A2V4BUS9</accession>
<keyword evidence="5" id="KW-0998">Cell outer membrane</keyword>
<keyword evidence="9" id="KW-1185">Reference proteome</keyword>
<comment type="subcellular location">
    <subcellularLocation>
        <location evidence="1">Cell outer membrane</location>
    </subcellularLocation>
</comment>
<dbReference type="Gene3D" id="1.10.3780.10">
    <property type="entry name" value="SusD-like"/>
    <property type="match status" value="1"/>
</dbReference>
<proteinExistence type="inferred from homology"/>
<evidence type="ECO:0000256" key="1">
    <source>
        <dbReference type="ARBA" id="ARBA00004442"/>
    </source>
</evidence>
<reference evidence="8 9" key="1">
    <citation type="submission" date="2018-05" db="EMBL/GenBank/DDBJ databases">
        <title>Flavobacterium sp. strain IMCC34759, incomplete genome.</title>
        <authorList>
            <person name="Joung Y."/>
            <person name="Cho J."/>
        </authorList>
    </citation>
    <scope>NUCLEOTIDE SEQUENCE [LARGE SCALE GENOMIC DNA]</scope>
    <source>
        <strain evidence="8 9">IMCC34759</strain>
    </source>
</reference>
<protein>
    <submittedName>
        <fullName evidence="8">RagB/SusD family nutrient uptake outer membrane protein</fullName>
    </submittedName>
</protein>
<dbReference type="Gene3D" id="1.25.40.10">
    <property type="entry name" value="Tetratricopeptide repeat domain"/>
    <property type="match status" value="2"/>
</dbReference>
<dbReference type="PROSITE" id="PS51257">
    <property type="entry name" value="PROKAR_LIPOPROTEIN"/>
    <property type="match status" value="1"/>
</dbReference>
<evidence type="ECO:0000256" key="2">
    <source>
        <dbReference type="ARBA" id="ARBA00006275"/>
    </source>
</evidence>
<gene>
    <name evidence="8" type="ORF">DMB65_03790</name>
</gene>
<feature type="domain" description="RagB/SusD" evidence="6">
    <location>
        <begin position="317"/>
        <end position="546"/>
    </location>
</feature>
<dbReference type="InterPro" id="IPR012944">
    <property type="entry name" value="SusD_RagB_dom"/>
</dbReference>
<evidence type="ECO:0000256" key="4">
    <source>
        <dbReference type="ARBA" id="ARBA00023136"/>
    </source>
</evidence>
<comment type="similarity">
    <text evidence="2">Belongs to the SusD family.</text>
</comment>
<dbReference type="AlphaFoldDB" id="A0A2V4BUS9"/>
<dbReference type="RefSeq" id="WP_110305333.1">
    <property type="nucleotide sequence ID" value="NZ_QJHK01000002.1"/>
</dbReference>
<dbReference type="Proteomes" id="UP000247903">
    <property type="component" value="Unassembled WGS sequence"/>
</dbReference>
<comment type="caution">
    <text evidence="8">The sequence shown here is derived from an EMBL/GenBank/DDBJ whole genome shotgun (WGS) entry which is preliminary data.</text>
</comment>
<dbReference type="Pfam" id="PF14322">
    <property type="entry name" value="SusD-like_3"/>
    <property type="match status" value="1"/>
</dbReference>
<keyword evidence="3" id="KW-0732">Signal</keyword>
<evidence type="ECO:0000256" key="5">
    <source>
        <dbReference type="ARBA" id="ARBA00023237"/>
    </source>
</evidence>
<dbReference type="InterPro" id="IPR011990">
    <property type="entry name" value="TPR-like_helical_dom_sf"/>
</dbReference>
<dbReference type="Gene3D" id="1.25.40.390">
    <property type="match status" value="2"/>
</dbReference>
<dbReference type="SUPFAM" id="SSF48452">
    <property type="entry name" value="TPR-like"/>
    <property type="match status" value="1"/>
</dbReference>
<feature type="domain" description="SusD-like N-terminal" evidence="7">
    <location>
        <begin position="105"/>
        <end position="226"/>
    </location>
</feature>
<evidence type="ECO:0000313" key="8">
    <source>
        <dbReference type="EMBL" id="PXY42362.1"/>
    </source>
</evidence>
<dbReference type="GO" id="GO:0009279">
    <property type="term" value="C:cell outer membrane"/>
    <property type="evidence" value="ECO:0007669"/>
    <property type="project" value="UniProtKB-SubCell"/>
</dbReference>
<organism evidence="8 9">
    <name type="scientific">Flavobacterium cheongpyeongense</name>
    <dbReference type="NCBI Taxonomy" id="2212651"/>
    <lineage>
        <taxon>Bacteria</taxon>
        <taxon>Pseudomonadati</taxon>
        <taxon>Bacteroidota</taxon>
        <taxon>Flavobacteriia</taxon>
        <taxon>Flavobacteriales</taxon>
        <taxon>Flavobacteriaceae</taxon>
        <taxon>Flavobacterium</taxon>
    </lineage>
</organism>
<evidence type="ECO:0000313" key="9">
    <source>
        <dbReference type="Proteomes" id="UP000247903"/>
    </source>
</evidence>